<sequence length="102" mass="9221">MNTKIILSALVLSLGAAPAFAQSTTVVAPAGTEVAVVSPTPTAVGVAVNPGAIGTAVPVTGFTPVAGAALAAAGPLALGLGAIIAVGAISGGGSSSGTNGTN</sequence>
<name>A0A7W9BIL7_9RHOB</name>
<dbReference type="AlphaFoldDB" id="A0A7W9BIL7"/>
<accession>A0A7W9BIL7</accession>
<keyword evidence="3" id="KW-1185">Reference proteome</keyword>
<proteinExistence type="predicted"/>
<keyword evidence="1" id="KW-0732">Signal</keyword>
<feature type="chain" id="PRO_5031127604" evidence="1">
    <location>
        <begin position="22"/>
        <end position="102"/>
    </location>
</feature>
<comment type="caution">
    <text evidence="2">The sequence shown here is derived from an EMBL/GenBank/DDBJ whole genome shotgun (WGS) entry which is preliminary data.</text>
</comment>
<gene>
    <name evidence="2" type="ORF">FHS72_000835</name>
</gene>
<protein>
    <submittedName>
        <fullName evidence="2">Uncharacterized protein</fullName>
    </submittedName>
</protein>
<dbReference type="RefSeq" id="WP_183525997.1">
    <property type="nucleotide sequence ID" value="NZ_JACIJM010000002.1"/>
</dbReference>
<evidence type="ECO:0000256" key="1">
    <source>
        <dbReference type="SAM" id="SignalP"/>
    </source>
</evidence>
<dbReference type="Proteomes" id="UP000535415">
    <property type="component" value="Unassembled WGS sequence"/>
</dbReference>
<evidence type="ECO:0000313" key="2">
    <source>
        <dbReference type="EMBL" id="MBB5721228.1"/>
    </source>
</evidence>
<organism evidence="2 3">
    <name type="scientific">Yoonia ponticola</name>
    <dbReference type="NCBI Taxonomy" id="1524255"/>
    <lineage>
        <taxon>Bacteria</taxon>
        <taxon>Pseudomonadati</taxon>
        <taxon>Pseudomonadota</taxon>
        <taxon>Alphaproteobacteria</taxon>
        <taxon>Rhodobacterales</taxon>
        <taxon>Paracoccaceae</taxon>
        <taxon>Yoonia</taxon>
    </lineage>
</organism>
<reference evidence="2 3" key="1">
    <citation type="submission" date="2020-08" db="EMBL/GenBank/DDBJ databases">
        <title>Genomic Encyclopedia of Type Strains, Phase IV (KMG-IV): sequencing the most valuable type-strain genomes for metagenomic binning, comparative biology and taxonomic classification.</title>
        <authorList>
            <person name="Goeker M."/>
        </authorList>
    </citation>
    <scope>NUCLEOTIDE SEQUENCE [LARGE SCALE GENOMIC DNA]</scope>
    <source>
        <strain evidence="2 3">DSM 101064</strain>
    </source>
</reference>
<feature type="signal peptide" evidence="1">
    <location>
        <begin position="1"/>
        <end position="21"/>
    </location>
</feature>
<evidence type="ECO:0000313" key="3">
    <source>
        <dbReference type="Proteomes" id="UP000535415"/>
    </source>
</evidence>
<dbReference type="EMBL" id="JACIJM010000002">
    <property type="protein sequence ID" value="MBB5721228.1"/>
    <property type="molecule type" value="Genomic_DNA"/>
</dbReference>